<dbReference type="Pfam" id="PF08240">
    <property type="entry name" value="ADH_N"/>
    <property type="match status" value="1"/>
</dbReference>
<dbReference type="Proteomes" id="UP000321514">
    <property type="component" value="Unassembled WGS sequence"/>
</dbReference>
<proteinExistence type="predicted"/>
<organism evidence="5 8">
    <name type="scientific">Myxococcus fulvus</name>
    <dbReference type="NCBI Taxonomy" id="33"/>
    <lineage>
        <taxon>Bacteria</taxon>
        <taxon>Pseudomonadati</taxon>
        <taxon>Myxococcota</taxon>
        <taxon>Myxococcia</taxon>
        <taxon>Myxococcales</taxon>
        <taxon>Cystobacterineae</taxon>
        <taxon>Myxococcaceae</taxon>
        <taxon>Myxococcus</taxon>
    </lineage>
</organism>
<sequence length="345" mass="36703">MRALVYSAAWELSLQERAEPAAPVRDEVLVRVRATGICGTDLGIIGGEYAAKPGVVLGHESSGEVVAVGPAVRDVQVGDRVVIDPTFFCGQCRLCRSGRQNHCERKGETETGVSADGTMAPLHKTTERFLYTLPAHVGFEEASLTEPLSCAVTGANQLRLRPSLRTVVLGGGPMGVLYAWVLSSLGLTGTLVERAPGRRELCREVVDRRWAVAESLDEVCARYARDAAPLDVVVDTTGRMAGDVLPRLARGGQLLLVGLKRHEVPLDVGAIADRSLSVQGSIDSLDGSFATALHLIASGVIPARRLVTHQLPLTRFREGLALVGCDVDARRQGAPAGALKVVLQP</sequence>
<name>A0A511TDW0_MYXFU</name>
<dbReference type="SUPFAM" id="SSF50129">
    <property type="entry name" value="GroES-like"/>
    <property type="match status" value="1"/>
</dbReference>
<gene>
    <name evidence="5" type="ORF">MFU01_64050</name>
    <name evidence="6" type="ORF">SAMN05443572_114216</name>
</gene>
<feature type="domain" description="Alcohol dehydrogenase-like N-terminal" evidence="4">
    <location>
        <begin position="26"/>
        <end position="134"/>
    </location>
</feature>
<protein>
    <submittedName>
        <fullName evidence="5">Alcohol dehydrogenase</fullName>
    </submittedName>
    <submittedName>
        <fullName evidence="6">Threonine dehydrogenase</fullName>
    </submittedName>
</protein>
<keyword evidence="7" id="KW-1185">Reference proteome</keyword>
<evidence type="ECO:0000256" key="3">
    <source>
        <dbReference type="ARBA" id="ARBA00023002"/>
    </source>
</evidence>
<keyword evidence="2" id="KW-0862">Zinc</keyword>
<evidence type="ECO:0000313" key="8">
    <source>
        <dbReference type="Proteomes" id="UP000321514"/>
    </source>
</evidence>
<dbReference type="RefSeq" id="WP_074958908.1">
    <property type="nucleotide sequence ID" value="NZ_BJXR01000046.1"/>
</dbReference>
<dbReference type="EMBL" id="BJXR01000046">
    <property type="protein sequence ID" value="GEN11368.1"/>
    <property type="molecule type" value="Genomic_DNA"/>
</dbReference>
<accession>A0A511TDW0</accession>
<dbReference type="STRING" id="1334629.MFUL124B02_00195"/>
<keyword evidence="1" id="KW-0479">Metal-binding</keyword>
<dbReference type="PANTHER" id="PTHR43401">
    <property type="entry name" value="L-THREONINE 3-DEHYDROGENASE"/>
    <property type="match status" value="1"/>
</dbReference>
<dbReference type="GO" id="GO:0016491">
    <property type="term" value="F:oxidoreductase activity"/>
    <property type="evidence" value="ECO:0007669"/>
    <property type="project" value="UniProtKB-KW"/>
</dbReference>
<evidence type="ECO:0000256" key="1">
    <source>
        <dbReference type="ARBA" id="ARBA00022723"/>
    </source>
</evidence>
<evidence type="ECO:0000259" key="4">
    <source>
        <dbReference type="Pfam" id="PF08240"/>
    </source>
</evidence>
<dbReference type="GO" id="GO:0008270">
    <property type="term" value="F:zinc ion binding"/>
    <property type="evidence" value="ECO:0007669"/>
    <property type="project" value="InterPro"/>
</dbReference>
<dbReference type="InterPro" id="IPR011032">
    <property type="entry name" value="GroES-like_sf"/>
</dbReference>
<comment type="caution">
    <text evidence="5">The sequence shown here is derived from an EMBL/GenBank/DDBJ whole genome shotgun (WGS) entry which is preliminary data.</text>
</comment>
<reference evidence="5 8" key="2">
    <citation type="submission" date="2019-07" db="EMBL/GenBank/DDBJ databases">
        <title>Whole genome shotgun sequence of Myxococcus fulvus NBRC 100333.</title>
        <authorList>
            <person name="Hosoyama A."/>
            <person name="Uohara A."/>
            <person name="Ohji S."/>
            <person name="Ichikawa N."/>
        </authorList>
    </citation>
    <scope>NUCLEOTIDE SEQUENCE [LARGE SCALE GENOMIC DNA]</scope>
    <source>
        <strain evidence="5 8">NBRC 100333</strain>
    </source>
</reference>
<dbReference type="PANTHER" id="PTHR43401:SF5">
    <property type="entry name" value="ALCOHOL DEHYDROGENASE-RELATED"/>
    <property type="match status" value="1"/>
</dbReference>
<evidence type="ECO:0000256" key="2">
    <source>
        <dbReference type="ARBA" id="ARBA00022833"/>
    </source>
</evidence>
<reference evidence="6 7" key="1">
    <citation type="submission" date="2016-10" db="EMBL/GenBank/DDBJ databases">
        <authorList>
            <person name="Varghese N."/>
            <person name="Submissions S."/>
        </authorList>
    </citation>
    <scope>NUCLEOTIDE SEQUENCE [LARGE SCALE GENOMIC DNA]</scope>
    <source>
        <strain evidence="6 7">DSM 16525</strain>
    </source>
</reference>
<dbReference type="Gene3D" id="3.90.180.10">
    <property type="entry name" value="Medium-chain alcohol dehydrogenases, catalytic domain"/>
    <property type="match status" value="1"/>
</dbReference>
<dbReference type="Proteomes" id="UP000183760">
    <property type="component" value="Unassembled WGS sequence"/>
</dbReference>
<evidence type="ECO:0000313" key="6">
    <source>
        <dbReference type="EMBL" id="SEU39877.1"/>
    </source>
</evidence>
<dbReference type="EMBL" id="FOIB01000014">
    <property type="protein sequence ID" value="SEU39877.1"/>
    <property type="molecule type" value="Genomic_DNA"/>
</dbReference>
<dbReference type="PROSITE" id="PS00059">
    <property type="entry name" value="ADH_ZINC"/>
    <property type="match status" value="1"/>
</dbReference>
<dbReference type="AlphaFoldDB" id="A0A511TDW0"/>
<dbReference type="Gene3D" id="3.40.50.720">
    <property type="entry name" value="NAD(P)-binding Rossmann-like Domain"/>
    <property type="match status" value="1"/>
</dbReference>
<evidence type="ECO:0000313" key="5">
    <source>
        <dbReference type="EMBL" id="GEN11368.1"/>
    </source>
</evidence>
<dbReference type="InterPro" id="IPR013154">
    <property type="entry name" value="ADH-like_N"/>
</dbReference>
<dbReference type="InterPro" id="IPR036291">
    <property type="entry name" value="NAD(P)-bd_dom_sf"/>
</dbReference>
<dbReference type="OrthoDB" id="5484143at2"/>
<dbReference type="InterPro" id="IPR002328">
    <property type="entry name" value="ADH_Zn_CS"/>
</dbReference>
<evidence type="ECO:0000313" key="7">
    <source>
        <dbReference type="Proteomes" id="UP000183760"/>
    </source>
</evidence>
<dbReference type="InterPro" id="IPR050129">
    <property type="entry name" value="Zn_alcohol_dh"/>
</dbReference>
<keyword evidence="3" id="KW-0560">Oxidoreductase</keyword>
<dbReference type="SUPFAM" id="SSF51735">
    <property type="entry name" value="NAD(P)-binding Rossmann-fold domains"/>
    <property type="match status" value="1"/>
</dbReference>